<reference evidence="4" key="1">
    <citation type="submission" date="2017-02" db="UniProtKB">
        <authorList>
            <consortium name="WormBaseParasite"/>
        </authorList>
    </citation>
    <scope>IDENTIFICATION</scope>
</reference>
<dbReference type="Proteomes" id="UP000267096">
    <property type="component" value="Unassembled WGS sequence"/>
</dbReference>
<organism evidence="4">
    <name type="scientific">Anisakis simplex</name>
    <name type="common">Herring worm</name>
    <dbReference type="NCBI Taxonomy" id="6269"/>
    <lineage>
        <taxon>Eukaryota</taxon>
        <taxon>Metazoa</taxon>
        <taxon>Ecdysozoa</taxon>
        <taxon>Nematoda</taxon>
        <taxon>Chromadorea</taxon>
        <taxon>Rhabditida</taxon>
        <taxon>Spirurina</taxon>
        <taxon>Ascaridomorpha</taxon>
        <taxon>Ascaridoidea</taxon>
        <taxon>Anisakidae</taxon>
        <taxon>Anisakis</taxon>
        <taxon>Anisakis simplex complex</taxon>
    </lineage>
</organism>
<accession>A0A0M3KCG7</accession>
<proteinExistence type="predicted"/>
<reference evidence="2 3" key="2">
    <citation type="submission" date="2018-11" db="EMBL/GenBank/DDBJ databases">
        <authorList>
            <consortium name="Pathogen Informatics"/>
        </authorList>
    </citation>
    <scope>NUCLEOTIDE SEQUENCE [LARGE SCALE GENOMIC DNA]</scope>
</reference>
<dbReference type="AlphaFoldDB" id="A0A0M3KCG7"/>
<evidence type="ECO:0000313" key="2">
    <source>
        <dbReference type="EMBL" id="VDK63031.1"/>
    </source>
</evidence>
<feature type="compositionally biased region" description="Low complexity" evidence="1">
    <location>
        <begin position="84"/>
        <end position="95"/>
    </location>
</feature>
<keyword evidence="3" id="KW-1185">Reference proteome</keyword>
<dbReference type="WBParaSite" id="ASIM_0001866701-mRNA-1">
    <property type="protein sequence ID" value="ASIM_0001866701-mRNA-1"/>
    <property type="gene ID" value="ASIM_0001866701"/>
</dbReference>
<name>A0A0M3KCG7_ANISI</name>
<evidence type="ECO:0000313" key="4">
    <source>
        <dbReference type="WBParaSite" id="ASIM_0001866701-mRNA-1"/>
    </source>
</evidence>
<evidence type="ECO:0000256" key="1">
    <source>
        <dbReference type="SAM" id="MobiDB-lite"/>
    </source>
</evidence>
<evidence type="ECO:0000313" key="3">
    <source>
        <dbReference type="Proteomes" id="UP000267096"/>
    </source>
</evidence>
<gene>
    <name evidence="2" type="ORF">ASIM_LOCUS18065</name>
</gene>
<sequence>MPSANEFTGHTVMKWVELPYEVVSSTKKFQFLVNLLMGLLISFARQVNWSQLDDLVMIGIPLFEWFKSTSAHCPMDSDYNTYYNNNNNNGKNGNNENKEDQHDSECVEQQGGVLSITAEDLKCLKNWLKENFDKYTEKAVAMRIREFL</sequence>
<dbReference type="EMBL" id="UYRR01034985">
    <property type="protein sequence ID" value="VDK63031.1"/>
    <property type="molecule type" value="Genomic_DNA"/>
</dbReference>
<feature type="region of interest" description="Disordered" evidence="1">
    <location>
        <begin position="84"/>
        <end position="104"/>
    </location>
</feature>
<protein>
    <submittedName>
        <fullName evidence="4">PWI domain-containing protein</fullName>
    </submittedName>
</protein>